<feature type="non-terminal residue" evidence="1">
    <location>
        <position position="1"/>
    </location>
</feature>
<keyword evidence="2" id="KW-1185">Reference proteome</keyword>
<feature type="non-terminal residue" evidence="1">
    <location>
        <position position="77"/>
    </location>
</feature>
<sequence length="77" mass="9332">FHGRSNVFVFASLHYRSYAGRLLPCECRDPQWNERSRVQCEPLRYRSTLRIHSNGSVERFWSSCRLEWFHHAASYRQ</sequence>
<name>A0A2G9T7S3_TELCI</name>
<organism evidence="1 2">
    <name type="scientific">Teladorsagia circumcincta</name>
    <name type="common">Brown stomach worm</name>
    <name type="synonym">Ostertagia circumcincta</name>
    <dbReference type="NCBI Taxonomy" id="45464"/>
    <lineage>
        <taxon>Eukaryota</taxon>
        <taxon>Metazoa</taxon>
        <taxon>Ecdysozoa</taxon>
        <taxon>Nematoda</taxon>
        <taxon>Chromadorea</taxon>
        <taxon>Rhabditida</taxon>
        <taxon>Rhabditina</taxon>
        <taxon>Rhabditomorpha</taxon>
        <taxon>Strongyloidea</taxon>
        <taxon>Trichostrongylidae</taxon>
        <taxon>Teladorsagia</taxon>
    </lineage>
</organism>
<proteinExistence type="predicted"/>
<protein>
    <submittedName>
        <fullName evidence="1">Uncharacterized protein</fullName>
    </submittedName>
</protein>
<dbReference type="Proteomes" id="UP000230423">
    <property type="component" value="Unassembled WGS sequence"/>
</dbReference>
<dbReference type="AlphaFoldDB" id="A0A2G9T7S3"/>
<gene>
    <name evidence="1" type="ORF">TELCIR_24710</name>
</gene>
<evidence type="ECO:0000313" key="2">
    <source>
        <dbReference type="Proteomes" id="UP000230423"/>
    </source>
</evidence>
<reference evidence="1 2" key="1">
    <citation type="submission" date="2015-09" db="EMBL/GenBank/DDBJ databases">
        <title>Draft genome of the parasitic nematode Teladorsagia circumcincta isolate WARC Sus (inbred).</title>
        <authorList>
            <person name="Mitreva M."/>
        </authorList>
    </citation>
    <scope>NUCLEOTIDE SEQUENCE [LARGE SCALE GENOMIC DNA]</scope>
    <source>
        <strain evidence="1 2">S</strain>
    </source>
</reference>
<dbReference type="EMBL" id="KZ404124">
    <property type="protein sequence ID" value="PIO53938.1"/>
    <property type="molecule type" value="Genomic_DNA"/>
</dbReference>
<accession>A0A2G9T7S3</accession>
<evidence type="ECO:0000313" key="1">
    <source>
        <dbReference type="EMBL" id="PIO53938.1"/>
    </source>
</evidence>